<evidence type="ECO:0000256" key="1">
    <source>
        <dbReference type="SAM" id="MobiDB-lite"/>
    </source>
</evidence>
<accession>Q4SYM9</accession>
<name>Q4SYM9_TETNG</name>
<dbReference type="EMBL" id="CAAE01012017">
    <property type="protein sequence ID" value="CAF94253.1"/>
    <property type="molecule type" value="Genomic_DNA"/>
</dbReference>
<comment type="caution">
    <text evidence="2">The sequence shown here is derived from an EMBL/GenBank/DDBJ whole genome shotgun (WGS) entry which is preliminary data.</text>
</comment>
<sequence length="115" mass="12316">MTSTMEGQASAPPSSGQSDQPGQGQTYPPQTAPSTQQTGQGQAGPRVIRISHQAVPVVMMQMNADGVLSHTHPRSNVLLCVTPNRPAASWGFSHSLHFPLFLSVNRTLLTFHLKS</sequence>
<reference evidence="2" key="1">
    <citation type="journal article" date="2004" name="Nature">
        <title>Genome duplication in the teleost fish Tetraodon nigroviridis reveals the early vertebrate proto-karyotype.</title>
        <authorList>
            <person name="Jaillon O."/>
            <person name="Aury J.-M."/>
            <person name="Brunet F."/>
            <person name="Petit J.-L."/>
            <person name="Stange-Thomann N."/>
            <person name="Mauceli E."/>
            <person name="Bouneau L."/>
            <person name="Fischer C."/>
            <person name="Ozouf-Costaz C."/>
            <person name="Bernot A."/>
            <person name="Nicaud S."/>
            <person name="Jaffe D."/>
            <person name="Fisher S."/>
            <person name="Lutfalla G."/>
            <person name="Dossat C."/>
            <person name="Segurens B."/>
            <person name="Dasilva C."/>
            <person name="Salanoubat M."/>
            <person name="Levy M."/>
            <person name="Boudet N."/>
            <person name="Castellano S."/>
            <person name="Anthouard V."/>
            <person name="Jubin C."/>
            <person name="Castelli V."/>
            <person name="Katinka M."/>
            <person name="Vacherie B."/>
            <person name="Biemont C."/>
            <person name="Skalli Z."/>
            <person name="Cattolico L."/>
            <person name="Poulain J."/>
            <person name="De Berardinis V."/>
            <person name="Cruaud C."/>
            <person name="Duprat S."/>
            <person name="Brottier P."/>
            <person name="Coutanceau J.-P."/>
            <person name="Gouzy J."/>
            <person name="Parra G."/>
            <person name="Lardier G."/>
            <person name="Chapple C."/>
            <person name="McKernan K.J."/>
            <person name="McEwan P."/>
            <person name="Bosak S."/>
            <person name="Kellis M."/>
            <person name="Volff J.-N."/>
            <person name="Guigo R."/>
            <person name="Zody M.C."/>
            <person name="Mesirov J."/>
            <person name="Lindblad-Toh K."/>
            <person name="Birren B."/>
            <person name="Nusbaum C."/>
            <person name="Kahn D."/>
            <person name="Robinson-Rechavi M."/>
            <person name="Laudet V."/>
            <person name="Schachter V."/>
            <person name="Quetier F."/>
            <person name="Saurin W."/>
            <person name="Scarpelli C."/>
            <person name="Wincker P."/>
            <person name="Lander E.S."/>
            <person name="Weissenbach J."/>
            <person name="Roest Crollius H."/>
        </authorList>
    </citation>
    <scope>NUCLEOTIDE SEQUENCE [LARGE SCALE GENOMIC DNA]</scope>
</reference>
<proteinExistence type="predicted"/>
<reference evidence="2" key="2">
    <citation type="submission" date="2004-02" db="EMBL/GenBank/DDBJ databases">
        <authorList>
            <consortium name="Genoscope"/>
            <consortium name="Whitehead Institute Centre for Genome Research"/>
        </authorList>
    </citation>
    <scope>NUCLEOTIDE SEQUENCE</scope>
</reference>
<protein>
    <submittedName>
        <fullName evidence="2">(spotted green pufferfish) hypothetical protein</fullName>
    </submittedName>
</protein>
<gene>
    <name evidence="2" type="ORF">GSTENG00010248001</name>
</gene>
<dbReference type="KEGG" id="tng:GSTEN00010248G001"/>
<evidence type="ECO:0000313" key="2">
    <source>
        <dbReference type="EMBL" id="CAF94253.1"/>
    </source>
</evidence>
<dbReference type="AlphaFoldDB" id="Q4SYM9"/>
<feature type="compositionally biased region" description="Low complexity" evidence="1">
    <location>
        <begin position="7"/>
        <end position="33"/>
    </location>
</feature>
<organism evidence="2">
    <name type="scientific">Tetraodon nigroviridis</name>
    <name type="common">Spotted green pufferfish</name>
    <name type="synonym">Chelonodon nigroviridis</name>
    <dbReference type="NCBI Taxonomy" id="99883"/>
    <lineage>
        <taxon>Eukaryota</taxon>
        <taxon>Metazoa</taxon>
        <taxon>Chordata</taxon>
        <taxon>Craniata</taxon>
        <taxon>Vertebrata</taxon>
        <taxon>Euteleostomi</taxon>
        <taxon>Actinopterygii</taxon>
        <taxon>Neopterygii</taxon>
        <taxon>Teleostei</taxon>
        <taxon>Neoteleostei</taxon>
        <taxon>Acanthomorphata</taxon>
        <taxon>Eupercaria</taxon>
        <taxon>Tetraodontiformes</taxon>
        <taxon>Tetradontoidea</taxon>
        <taxon>Tetraodontidae</taxon>
        <taxon>Tetraodon</taxon>
    </lineage>
</organism>
<feature type="region of interest" description="Disordered" evidence="1">
    <location>
        <begin position="1"/>
        <end position="49"/>
    </location>
</feature>